<reference evidence="3" key="1">
    <citation type="submission" date="2024-03" db="EMBL/GenBank/DDBJ databases">
        <title>WGS assembly of Saponaria officinalis var. Norfolk2.</title>
        <authorList>
            <person name="Jenkins J."/>
            <person name="Shu S."/>
            <person name="Grimwood J."/>
            <person name="Barry K."/>
            <person name="Goodstein D."/>
            <person name="Schmutz J."/>
            <person name="Leebens-Mack J."/>
            <person name="Osbourn A."/>
        </authorList>
    </citation>
    <scope>NUCLEOTIDE SEQUENCE [LARGE SCALE GENOMIC DNA]</scope>
    <source>
        <strain evidence="3">JIC</strain>
    </source>
</reference>
<accession>A0AAW1M889</accession>
<sequence>MELHIQSILIFLFVAIVGSHAALVGAKQGNGERTVYGGYRITHRKLVANHTKSESRTEEVKSGSEKKQVYATVKPNKNPFGYGYSNKTSPFGYGYSSNKNSTGRSLFFLQKDMKPGHQMTINFPKTTNEATFLPRDKARSLPFSTDKMPEILHEFSLQPGSQEAQIIEETIRECERKGIPGEQKYCATCLEDMIDYAKSTLGKNVKAISTGTKDGYKTGQRYTIGHVMKAAKDDNVMVCHKQEYAYAVFYCHTNKGTSPHIMSLISDEGKKARVVAVCHKDTSDWNPKHMAFQFLNVKPGSLPICHFLPEDHIVWVRN</sequence>
<keyword evidence="4" id="KW-1185">Reference proteome</keyword>
<feature type="chain" id="PRO_5043530918" description="BURP domain-containing protein" evidence="1">
    <location>
        <begin position="22"/>
        <end position="318"/>
    </location>
</feature>
<dbReference type="SMART" id="SM01045">
    <property type="entry name" value="BURP"/>
    <property type="match status" value="1"/>
</dbReference>
<dbReference type="AlphaFoldDB" id="A0AAW1M889"/>
<comment type="caution">
    <text evidence="3">The sequence shown here is derived from an EMBL/GenBank/DDBJ whole genome shotgun (WGS) entry which is preliminary data.</text>
</comment>
<keyword evidence="1" id="KW-0732">Signal</keyword>
<dbReference type="InterPro" id="IPR004873">
    <property type="entry name" value="BURP_dom"/>
</dbReference>
<dbReference type="EMBL" id="JBDFQZ010000003">
    <property type="protein sequence ID" value="KAK9742153.1"/>
    <property type="molecule type" value="Genomic_DNA"/>
</dbReference>
<feature type="signal peptide" evidence="1">
    <location>
        <begin position="1"/>
        <end position="21"/>
    </location>
</feature>
<dbReference type="PANTHER" id="PTHR31236:SF2">
    <property type="entry name" value="BURP DOMAIN PROTEIN RD22"/>
    <property type="match status" value="1"/>
</dbReference>
<dbReference type="InterPro" id="IPR044816">
    <property type="entry name" value="BURP"/>
</dbReference>
<dbReference type="Pfam" id="PF03181">
    <property type="entry name" value="BURP"/>
    <property type="match status" value="1"/>
</dbReference>
<gene>
    <name evidence="3" type="ORF">RND81_03G151700</name>
</gene>
<name>A0AAW1M889_SAPOF</name>
<evidence type="ECO:0000259" key="2">
    <source>
        <dbReference type="PROSITE" id="PS51277"/>
    </source>
</evidence>
<dbReference type="PROSITE" id="PS51277">
    <property type="entry name" value="BURP"/>
    <property type="match status" value="1"/>
</dbReference>
<dbReference type="Proteomes" id="UP001443914">
    <property type="component" value="Unassembled WGS sequence"/>
</dbReference>
<feature type="domain" description="BURP" evidence="2">
    <location>
        <begin position="107"/>
        <end position="318"/>
    </location>
</feature>
<organism evidence="3 4">
    <name type="scientific">Saponaria officinalis</name>
    <name type="common">Common soapwort</name>
    <name type="synonym">Lychnis saponaria</name>
    <dbReference type="NCBI Taxonomy" id="3572"/>
    <lineage>
        <taxon>Eukaryota</taxon>
        <taxon>Viridiplantae</taxon>
        <taxon>Streptophyta</taxon>
        <taxon>Embryophyta</taxon>
        <taxon>Tracheophyta</taxon>
        <taxon>Spermatophyta</taxon>
        <taxon>Magnoliopsida</taxon>
        <taxon>eudicotyledons</taxon>
        <taxon>Gunneridae</taxon>
        <taxon>Pentapetalae</taxon>
        <taxon>Caryophyllales</taxon>
        <taxon>Caryophyllaceae</taxon>
        <taxon>Caryophylleae</taxon>
        <taxon>Saponaria</taxon>
    </lineage>
</organism>
<dbReference type="PANTHER" id="PTHR31236">
    <property type="entry name" value="BURP DOMAIN PROTEIN USPL1-LIKE"/>
    <property type="match status" value="1"/>
</dbReference>
<proteinExistence type="predicted"/>
<evidence type="ECO:0000256" key="1">
    <source>
        <dbReference type="SAM" id="SignalP"/>
    </source>
</evidence>
<protein>
    <recommendedName>
        <fullName evidence="2">BURP domain-containing protein</fullName>
    </recommendedName>
</protein>
<evidence type="ECO:0000313" key="3">
    <source>
        <dbReference type="EMBL" id="KAK9742153.1"/>
    </source>
</evidence>
<evidence type="ECO:0000313" key="4">
    <source>
        <dbReference type="Proteomes" id="UP001443914"/>
    </source>
</evidence>